<dbReference type="InterPro" id="IPR015168">
    <property type="entry name" value="SsuA/THI5"/>
</dbReference>
<dbReference type="EMBL" id="JAGSOG010000041">
    <property type="protein sequence ID" value="MBR7833856.1"/>
    <property type="molecule type" value="Genomic_DNA"/>
</dbReference>
<dbReference type="AlphaFoldDB" id="A0A941EMJ3"/>
<accession>A0A941EMJ3</accession>
<dbReference type="Proteomes" id="UP000675781">
    <property type="component" value="Unassembled WGS sequence"/>
</dbReference>
<dbReference type="Pfam" id="PF09084">
    <property type="entry name" value="NMT1"/>
    <property type="match status" value="1"/>
</dbReference>
<reference evidence="3" key="1">
    <citation type="submission" date="2021-04" db="EMBL/GenBank/DDBJ databases">
        <title>Genome based classification of Actinospica acidithermotolerans sp. nov., an actinobacterium isolated from an Indonesian hot spring.</title>
        <authorList>
            <person name="Kusuma A.B."/>
            <person name="Putra K.E."/>
            <person name="Nafisah S."/>
            <person name="Loh J."/>
            <person name="Nouioui I."/>
            <person name="Goodfellow M."/>
        </authorList>
    </citation>
    <scope>NUCLEOTIDE SEQUENCE</scope>
    <source>
        <strain evidence="3">CSCA 57</strain>
    </source>
</reference>
<keyword evidence="4" id="KW-1185">Reference proteome</keyword>
<feature type="chain" id="PRO_5039040296" evidence="1">
    <location>
        <begin position="37"/>
        <end position="355"/>
    </location>
</feature>
<dbReference type="Gene3D" id="3.40.190.10">
    <property type="entry name" value="Periplasmic binding protein-like II"/>
    <property type="match status" value="2"/>
</dbReference>
<dbReference type="PROSITE" id="PS51257">
    <property type="entry name" value="PROKAR_LIPOPROTEIN"/>
    <property type="match status" value="1"/>
</dbReference>
<keyword evidence="1" id="KW-0732">Signal</keyword>
<gene>
    <name evidence="3" type="ORF">KDL01_11300</name>
</gene>
<organism evidence="3 4">
    <name type="scientific">Actinospica durhamensis</name>
    <dbReference type="NCBI Taxonomy" id="1508375"/>
    <lineage>
        <taxon>Bacteria</taxon>
        <taxon>Bacillati</taxon>
        <taxon>Actinomycetota</taxon>
        <taxon>Actinomycetes</taxon>
        <taxon>Catenulisporales</taxon>
        <taxon>Actinospicaceae</taxon>
        <taxon>Actinospica</taxon>
    </lineage>
</organism>
<evidence type="ECO:0000256" key="1">
    <source>
        <dbReference type="SAM" id="SignalP"/>
    </source>
</evidence>
<dbReference type="SUPFAM" id="SSF53850">
    <property type="entry name" value="Periplasmic binding protein-like II"/>
    <property type="match status" value="1"/>
</dbReference>
<dbReference type="RefSeq" id="WP_212528376.1">
    <property type="nucleotide sequence ID" value="NZ_JAGSOG010000041.1"/>
</dbReference>
<dbReference type="PANTHER" id="PTHR30024:SF42">
    <property type="entry name" value="ALIPHATIC SULFONATES-BINDING PROTEIN-RELATED"/>
    <property type="match status" value="1"/>
</dbReference>
<evidence type="ECO:0000313" key="3">
    <source>
        <dbReference type="EMBL" id="MBR7833856.1"/>
    </source>
</evidence>
<sequence>MHTPDARPGIDRRLLLRSVLATGAALGLSSCAAAKAAGPALAADAALPNTVPTGTSLSIASGLGTTQLELQLSGLLDAIPFHVSSWPNLSAGPDVLAAFRAGSVELAVNAGIPPIEAHNQGYDTRIVAINQTRSPTYVFATKPHSTIESVSDFRGKSLAFSQGQAQGVVLLRALDQAGISYKDVNLVNLTSDQFLVALEAGQVDIAPLAVSQLPNYLNSYGKDGAHSIDTTVVDFLTLLWAPAAVLEDADKAAAVAAFVPLWAKATVWVYEHPQDWEQDYYVKTQNISAAQAARVVQLTPKPWFPTSWDAAIAWEKQTVDLLAQGGFIKSFDASVLFDRRFEHLASAAVAATYRS</sequence>
<comment type="caution">
    <text evidence="3">The sequence shown here is derived from an EMBL/GenBank/DDBJ whole genome shotgun (WGS) entry which is preliminary data.</text>
</comment>
<dbReference type="PROSITE" id="PS51318">
    <property type="entry name" value="TAT"/>
    <property type="match status" value="1"/>
</dbReference>
<evidence type="ECO:0000259" key="2">
    <source>
        <dbReference type="Pfam" id="PF09084"/>
    </source>
</evidence>
<feature type="domain" description="SsuA/THI5-like" evidence="2">
    <location>
        <begin position="94"/>
        <end position="274"/>
    </location>
</feature>
<feature type="signal peptide" evidence="1">
    <location>
        <begin position="1"/>
        <end position="36"/>
    </location>
</feature>
<protein>
    <submittedName>
        <fullName evidence="3">ABC transporter substrate-binding protein</fullName>
    </submittedName>
</protein>
<dbReference type="InterPro" id="IPR006311">
    <property type="entry name" value="TAT_signal"/>
</dbReference>
<evidence type="ECO:0000313" key="4">
    <source>
        <dbReference type="Proteomes" id="UP000675781"/>
    </source>
</evidence>
<dbReference type="PANTHER" id="PTHR30024">
    <property type="entry name" value="ALIPHATIC SULFONATES-BINDING PROTEIN-RELATED"/>
    <property type="match status" value="1"/>
</dbReference>
<proteinExistence type="predicted"/>
<name>A0A941EMJ3_9ACTN</name>